<dbReference type="InterPro" id="IPR006869">
    <property type="entry name" value="DUF547"/>
</dbReference>
<dbReference type="PANTHER" id="PTHR46361">
    <property type="entry name" value="ELECTRON CARRIER/ PROTEIN DISULFIDE OXIDOREDUCTASE"/>
    <property type="match status" value="1"/>
</dbReference>
<dbReference type="PROSITE" id="PS51257">
    <property type="entry name" value="PROKAR_LIPOPROTEIN"/>
    <property type="match status" value="1"/>
</dbReference>
<dbReference type="Pfam" id="PF04784">
    <property type="entry name" value="DUF547"/>
    <property type="match status" value="1"/>
</dbReference>
<sequence length="283" mass="32421">MTKFNRFFILFPTLIILTGCGGAIQSSQTNQESTQVQASNVSAAQPLDNKNFADVLKTYVDERALVNYQELQKNRQQLDKYNASLGVVSASTFQSWSEAEQIAFLINAYNSFTLESIIDQKPLKKSIRDIFGVWKLRKFNVAGESKTLDNIEHNTLRTNYNEPRIHAALVCAAISCPPLRNEPYTGEKLDAQLDDQTRQFLNGPHGFRIDRTENKVYLSSIFKWFGEDWKKTYGVDGKFTGNDNERAVLNFISKYVSSEDKEYLVKGNYKVDYLNYDWALNKQ</sequence>
<feature type="domain" description="DUF547" evidence="2">
    <location>
        <begin position="94"/>
        <end position="201"/>
    </location>
</feature>
<evidence type="ECO:0000313" key="5">
    <source>
        <dbReference type="Proteomes" id="UP000053372"/>
    </source>
</evidence>
<name>A0A0V7ZK85_9CYAN</name>
<evidence type="ECO:0000313" key="4">
    <source>
        <dbReference type="EMBL" id="KST67009.1"/>
    </source>
</evidence>
<dbReference type="RefSeq" id="WP_027847085.1">
    <property type="nucleotide sequence ID" value="NZ_LMTZ01000091.1"/>
</dbReference>
<evidence type="ECO:0000256" key="1">
    <source>
        <dbReference type="SAM" id="SignalP"/>
    </source>
</evidence>
<evidence type="ECO:0000313" key="3">
    <source>
        <dbReference type="EMBL" id="KST64910.1"/>
    </source>
</evidence>
<comment type="caution">
    <text evidence="3">The sequence shown here is derived from an EMBL/GenBank/DDBJ whole genome shotgun (WGS) entry which is preliminary data.</text>
</comment>
<dbReference type="Proteomes" id="UP000053372">
    <property type="component" value="Unassembled WGS sequence"/>
</dbReference>
<keyword evidence="1" id="KW-0732">Signal</keyword>
<accession>A0A0V7ZK85</accession>
<reference evidence="3 5" key="1">
    <citation type="journal article" date="2015" name="Genome Announc.">
        <title>Draft Genome of the Euendolithic (true boring) Cyanobacterium Mastigocoleus testarum strain BC008.</title>
        <authorList>
            <person name="Guida B.S."/>
            <person name="Garcia-Pichel F."/>
        </authorList>
    </citation>
    <scope>NUCLEOTIDE SEQUENCE [LARGE SCALE GENOMIC DNA]</scope>
    <source>
        <strain evidence="3 5">BC008</strain>
    </source>
</reference>
<proteinExistence type="predicted"/>
<dbReference type="AlphaFoldDB" id="A0A0V7ZK85"/>
<dbReference type="PANTHER" id="PTHR46361:SF3">
    <property type="entry name" value="ELECTRON CARRIER_ PROTEIN DISULFIDE OXIDOREDUCTASE"/>
    <property type="match status" value="1"/>
</dbReference>
<keyword evidence="5" id="KW-1185">Reference proteome</keyword>
<organism evidence="3 5">
    <name type="scientific">Mastigocoleus testarum BC008</name>
    <dbReference type="NCBI Taxonomy" id="371196"/>
    <lineage>
        <taxon>Bacteria</taxon>
        <taxon>Bacillati</taxon>
        <taxon>Cyanobacteriota</taxon>
        <taxon>Cyanophyceae</taxon>
        <taxon>Nostocales</taxon>
        <taxon>Hapalosiphonaceae</taxon>
        <taxon>Mastigocoleus</taxon>
    </lineage>
</organism>
<feature type="chain" id="PRO_5007439017" description="DUF547 domain-containing protein" evidence="1">
    <location>
        <begin position="24"/>
        <end position="283"/>
    </location>
</feature>
<feature type="signal peptide" evidence="1">
    <location>
        <begin position="1"/>
        <end position="23"/>
    </location>
</feature>
<evidence type="ECO:0000259" key="2">
    <source>
        <dbReference type="Pfam" id="PF04784"/>
    </source>
</evidence>
<dbReference type="OrthoDB" id="526867at2"/>
<protein>
    <recommendedName>
        <fullName evidence="2">DUF547 domain-containing protein</fullName>
    </recommendedName>
</protein>
<dbReference type="EMBL" id="LMTZ01000116">
    <property type="protein sequence ID" value="KST64910.1"/>
    <property type="molecule type" value="Genomic_DNA"/>
</dbReference>
<dbReference type="EMBL" id="LMTZ01000091">
    <property type="protein sequence ID" value="KST67009.1"/>
    <property type="molecule type" value="Genomic_DNA"/>
</dbReference>
<gene>
    <name evidence="3" type="ORF">BC008_19060</name>
    <name evidence="4" type="ORF">BC008_27850</name>
</gene>